<dbReference type="InterPro" id="IPR036779">
    <property type="entry name" value="LysM_dom_sf"/>
</dbReference>
<dbReference type="RefSeq" id="WP_204700111.1">
    <property type="nucleotide sequence ID" value="NZ_JAFBDQ010000001.1"/>
</dbReference>
<evidence type="ECO:0000313" key="12">
    <source>
        <dbReference type="Proteomes" id="UP000774000"/>
    </source>
</evidence>
<keyword evidence="5 11" id="KW-0378">Hydrolase</keyword>
<dbReference type="InterPro" id="IPR014224">
    <property type="entry name" value="Spore_cortex_SleB"/>
</dbReference>
<feature type="domain" description="HTH cro/C1-type" evidence="9">
    <location>
        <begin position="115"/>
        <end position="131"/>
    </location>
</feature>
<dbReference type="Gene3D" id="6.20.240.60">
    <property type="match status" value="1"/>
</dbReference>
<dbReference type="SUPFAM" id="SSF54106">
    <property type="entry name" value="LysM domain"/>
    <property type="match status" value="1"/>
</dbReference>
<dbReference type="InterPro" id="IPR001387">
    <property type="entry name" value="Cro/C1-type_HTH"/>
</dbReference>
<evidence type="ECO:0000256" key="1">
    <source>
        <dbReference type="ARBA" id="ARBA00007010"/>
    </source>
</evidence>
<dbReference type="CDD" id="cd00118">
    <property type="entry name" value="LysM"/>
    <property type="match status" value="1"/>
</dbReference>
<dbReference type="GO" id="GO:0030435">
    <property type="term" value="P:sporulation resulting in formation of a cellular spore"/>
    <property type="evidence" value="ECO:0007669"/>
    <property type="project" value="UniProtKB-KW"/>
</dbReference>
<dbReference type="PANTHER" id="PTHR33734">
    <property type="entry name" value="LYSM DOMAIN-CONTAINING GPI-ANCHORED PROTEIN 2"/>
    <property type="match status" value="1"/>
</dbReference>
<gene>
    <name evidence="11" type="ORF">JOC47_000218</name>
</gene>
<keyword evidence="6" id="KW-0749">Sporulation</keyword>
<reference evidence="11" key="1">
    <citation type="submission" date="2021-01" db="EMBL/GenBank/DDBJ databases">
        <title>Genomic Encyclopedia of Type Strains, Phase IV (KMG-IV): sequencing the most valuable type-strain genomes for metagenomic binning, comparative biology and taxonomic classification.</title>
        <authorList>
            <person name="Goeker M."/>
        </authorList>
    </citation>
    <scope>NUCLEOTIDE SEQUENCE</scope>
    <source>
        <strain evidence="11">DSM 23230</strain>
    </source>
</reference>
<dbReference type="InterPro" id="IPR036366">
    <property type="entry name" value="PGBDSf"/>
</dbReference>
<dbReference type="Gene3D" id="1.10.10.2520">
    <property type="entry name" value="Cell wall hydrolase SleB, domain 1"/>
    <property type="match status" value="1"/>
</dbReference>
<dbReference type="Pfam" id="PF01471">
    <property type="entry name" value="PG_binding_1"/>
    <property type="match status" value="1"/>
</dbReference>
<keyword evidence="7" id="KW-0961">Cell wall biogenesis/degradation</keyword>
<comment type="caution">
    <text evidence="11">The sequence shown here is derived from an EMBL/GenBank/DDBJ whole genome shotgun (WGS) entry which is preliminary data.</text>
</comment>
<dbReference type="NCBIfam" id="TIGR02869">
    <property type="entry name" value="spore_SleB"/>
    <property type="match status" value="1"/>
</dbReference>
<evidence type="ECO:0000313" key="11">
    <source>
        <dbReference type="EMBL" id="MBM7555394.1"/>
    </source>
</evidence>
<evidence type="ECO:0000256" key="4">
    <source>
        <dbReference type="ARBA" id="ARBA00022729"/>
    </source>
</evidence>
<evidence type="ECO:0000256" key="3">
    <source>
        <dbReference type="ARBA" id="ARBA00022544"/>
    </source>
</evidence>
<dbReference type="SUPFAM" id="SSF47090">
    <property type="entry name" value="PGBD-like"/>
    <property type="match status" value="1"/>
</dbReference>
<dbReference type="PROSITE" id="PS51782">
    <property type="entry name" value="LYSM"/>
    <property type="match status" value="1"/>
</dbReference>
<dbReference type="GO" id="GO:0009847">
    <property type="term" value="P:spore germination"/>
    <property type="evidence" value="ECO:0007669"/>
    <property type="project" value="UniProtKB-UniRule"/>
</dbReference>
<evidence type="ECO:0000259" key="9">
    <source>
        <dbReference type="PROSITE" id="PS50943"/>
    </source>
</evidence>
<dbReference type="Proteomes" id="UP000774000">
    <property type="component" value="Unassembled WGS sequence"/>
</dbReference>
<dbReference type="Gene3D" id="3.10.350.10">
    <property type="entry name" value="LysM domain"/>
    <property type="match status" value="1"/>
</dbReference>
<keyword evidence="3" id="KW-0309">Germination</keyword>
<dbReference type="Gene3D" id="1.10.101.10">
    <property type="entry name" value="PGBD-like superfamily/PGBD"/>
    <property type="match status" value="1"/>
</dbReference>
<dbReference type="PROSITE" id="PS50943">
    <property type="entry name" value="HTH_CROC1"/>
    <property type="match status" value="1"/>
</dbReference>
<protein>
    <recommendedName>
        <fullName evidence="2 8">Spore cortex-lytic enzyme</fullName>
    </recommendedName>
</protein>
<sequence length="279" mass="31620">MQQKTNFIAILIIITTILVVSSVTTVQALDLGQRTLKFGHVGSDVVQLQSKLQHSGYYYYSVDGIYGKMTERAVIHFQQANNLRIDGLAGYDTIDKLKNITNKSNDNLYYVQRGDTLSKIAHKFNVSINELKLWNNINSNYIYVGQKIEIKKSTSKVAIHSLSKEDFNLLTRAVYSEARGESLEGQVAVASVILNRIEDNRFPNTVKGVVFQPWAFTAVHDGQFWLTPNTDAQRAVKLALKGWDPTFGATFYYNPAKVTSHWIYTRQVVTRIGRHYFAS</sequence>
<dbReference type="Pfam" id="PF07486">
    <property type="entry name" value="Hydrolase_2"/>
    <property type="match status" value="1"/>
</dbReference>
<dbReference type="InterPro" id="IPR018392">
    <property type="entry name" value="LysM"/>
</dbReference>
<dbReference type="EMBL" id="JAFBDQ010000001">
    <property type="protein sequence ID" value="MBM7555394.1"/>
    <property type="molecule type" value="Genomic_DNA"/>
</dbReference>
<dbReference type="GO" id="GO:0008932">
    <property type="term" value="F:lytic endotransglycosylase activity"/>
    <property type="evidence" value="ECO:0007669"/>
    <property type="project" value="TreeGrafter"/>
</dbReference>
<keyword evidence="12" id="KW-1185">Reference proteome</keyword>
<feature type="domain" description="LysM" evidence="10">
    <location>
        <begin position="107"/>
        <end position="150"/>
    </location>
</feature>
<dbReference type="InterPro" id="IPR002477">
    <property type="entry name" value="Peptidoglycan-bd-like"/>
</dbReference>
<dbReference type="PANTHER" id="PTHR33734:SF22">
    <property type="entry name" value="MEMBRANE-BOUND LYTIC MUREIN TRANSGLYCOSYLASE D"/>
    <property type="match status" value="1"/>
</dbReference>
<evidence type="ECO:0000256" key="6">
    <source>
        <dbReference type="ARBA" id="ARBA00022969"/>
    </source>
</evidence>
<evidence type="ECO:0000256" key="5">
    <source>
        <dbReference type="ARBA" id="ARBA00022801"/>
    </source>
</evidence>
<evidence type="ECO:0000259" key="10">
    <source>
        <dbReference type="PROSITE" id="PS51782"/>
    </source>
</evidence>
<evidence type="ECO:0000256" key="8">
    <source>
        <dbReference type="NCBIfam" id="TIGR02869"/>
    </source>
</evidence>
<accession>A0A938XRD7</accession>
<dbReference type="GO" id="GO:0071555">
    <property type="term" value="P:cell wall organization"/>
    <property type="evidence" value="ECO:0007669"/>
    <property type="project" value="UniProtKB-KW"/>
</dbReference>
<organism evidence="11 12">
    <name type="scientific">Halanaerobacter jeridensis</name>
    <dbReference type="NCBI Taxonomy" id="706427"/>
    <lineage>
        <taxon>Bacteria</taxon>
        <taxon>Bacillati</taxon>
        <taxon>Bacillota</taxon>
        <taxon>Clostridia</taxon>
        <taxon>Halanaerobiales</taxon>
        <taxon>Halobacteroidaceae</taxon>
        <taxon>Halanaerobacter</taxon>
    </lineage>
</organism>
<dbReference type="InterPro" id="IPR011105">
    <property type="entry name" value="Cell_wall_hydrolase_SleB"/>
</dbReference>
<comment type="similarity">
    <text evidence="1">Belongs to the SleB family.</text>
</comment>
<dbReference type="Pfam" id="PF01476">
    <property type="entry name" value="LysM"/>
    <property type="match status" value="1"/>
</dbReference>
<keyword evidence="4" id="KW-0732">Signal</keyword>
<dbReference type="AlphaFoldDB" id="A0A938XRD7"/>
<evidence type="ECO:0000256" key="2">
    <source>
        <dbReference type="ARBA" id="ARBA00018364"/>
    </source>
</evidence>
<dbReference type="GO" id="GO:0016787">
    <property type="term" value="F:hydrolase activity"/>
    <property type="evidence" value="ECO:0007669"/>
    <property type="project" value="UniProtKB-KW"/>
</dbReference>
<proteinExistence type="inferred from homology"/>
<dbReference type="InterPro" id="IPR042047">
    <property type="entry name" value="SleB_dom1"/>
</dbReference>
<dbReference type="InterPro" id="IPR036365">
    <property type="entry name" value="PGBD-like_sf"/>
</dbReference>
<evidence type="ECO:0000256" key="7">
    <source>
        <dbReference type="ARBA" id="ARBA00023316"/>
    </source>
</evidence>
<dbReference type="SMART" id="SM00257">
    <property type="entry name" value="LysM"/>
    <property type="match status" value="1"/>
</dbReference>
<name>A0A938XRD7_9FIRM</name>